<evidence type="ECO:0000313" key="2">
    <source>
        <dbReference type="EMBL" id="MBW75512.1"/>
    </source>
</evidence>
<dbReference type="EMBL" id="GGFL01011334">
    <property type="protein sequence ID" value="MBW75512.1"/>
    <property type="molecule type" value="Transcribed_RNA"/>
</dbReference>
<feature type="signal peptide" evidence="1">
    <location>
        <begin position="1"/>
        <end position="29"/>
    </location>
</feature>
<accession>A0A2M4DD50</accession>
<reference evidence="2" key="1">
    <citation type="submission" date="2018-01" db="EMBL/GenBank/DDBJ databases">
        <title>An insight into the sialome of Amazonian anophelines.</title>
        <authorList>
            <person name="Ribeiro J.M."/>
            <person name="Scarpassa V."/>
            <person name="Calvo E."/>
        </authorList>
    </citation>
    <scope>NUCLEOTIDE SEQUENCE</scope>
</reference>
<proteinExistence type="predicted"/>
<sequence length="102" mass="11459">MHSMHSGYRLSVAPLLLLTLFLLQTGTLPDPAFRQPFCLSSQFIYTWPRDAAVPFLCLLCCFNDPFFSCFPCCLLLSRLQLECNFDIAFHFISGTPGTIATS</sequence>
<protein>
    <submittedName>
        <fullName evidence="2">Putative secreted protein</fullName>
    </submittedName>
</protein>
<dbReference type="AlphaFoldDB" id="A0A2M4DD50"/>
<evidence type="ECO:0000256" key="1">
    <source>
        <dbReference type="SAM" id="SignalP"/>
    </source>
</evidence>
<organism evidence="2">
    <name type="scientific">Anopheles darlingi</name>
    <name type="common">Mosquito</name>
    <dbReference type="NCBI Taxonomy" id="43151"/>
    <lineage>
        <taxon>Eukaryota</taxon>
        <taxon>Metazoa</taxon>
        <taxon>Ecdysozoa</taxon>
        <taxon>Arthropoda</taxon>
        <taxon>Hexapoda</taxon>
        <taxon>Insecta</taxon>
        <taxon>Pterygota</taxon>
        <taxon>Neoptera</taxon>
        <taxon>Endopterygota</taxon>
        <taxon>Diptera</taxon>
        <taxon>Nematocera</taxon>
        <taxon>Culicoidea</taxon>
        <taxon>Culicidae</taxon>
        <taxon>Anophelinae</taxon>
        <taxon>Anopheles</taxon>
    </lineage>
</organism>
<keyword evidence="1" id="KW-0732">Signal</keyword>
<feature type="chain" id="PRO_5014785801" evidence="1">
    <location>
        <begin position="30"/>
        <end position="102"/>
    </location>
</feature>
<name>A0A2M4DD50_ANODA</name>